<dbReference type="InterPro" id="IPR038003">
    <property type="entry name" value="A2-macroglobuin_RAP"/>
</dbReference>
<dbReference type="EMBL" id="UYWY01019987">
    <property type="protein sequence ID" value="VDM40064.1"/>
    <property type="molecule type" value="Genomic_DNA"/>
</dbReference>
<keyword evidence="5" id="KW-1185">Reference proteome</keyword>
<dbReference type="InterPro" id="IPR010483">
    <property type="entry name" value="Alpha_2_MRAP_C"/>
</dbReference>
<dbReference type="PANTHER" id="PTHR16560:SF2">
    <property type="entry name" value="ALPHA-2-MACROGLOBULIN RECEPTOR-ASSOCIATED PROTEIN"/>
    <property type="match status" value="1"/>
</dbReference>
<dbReference type="Gene3D" id="1.20.81.10">
    <property type="entry name" value="RAP domain"/>
    <property type="match status" value="3"/>
</dbReference>
<dbReference type="GO" id="GO:0008201">
    <property type="term" value="F:heparin binding"/>
    <property type="evidence" value="ECO:0007669"/>
    <property type="project" value="InterPro"/>
</dbReference>
<dbReference type="SUPFAM" id="SSF47045">
    <property type="entry name" value="RAP domain-like"/>
    <property type="match status" value="3"/>
</dbReference>
<dbReference type="Pfam" id="PF06401">
    <property type="entry name" value="Alpha-2-MRAP_C"/>
    <property type="match status" value="1"/>
</dbReference>
<dbReference type="GO" id="GO:0048019">
    <property type="term" value="F:receptor antagonist activity"/>
    <property type="evidence" value="ECO:0007669"/>
    <property type="project" value="InterPro"/>
</dbReference>
<dbReference type="WBParaSite" id="TCNE_0000874301-mRNA-1">
    <property type="protein sequence ID" value="TCNE_0000874301-mRNA-1"/>
    <property type="gene ID" value="TCNE_0000874301"/>
</dbReference>
<evidence type="ECO:0000313" key="6">
    <source>
        <dbReference type="WBParaSite" id="TCNE_0000874301-mRNA-1"/>
    </source>
</evidence>
<keyword evidence="2" id="KW-0732">Signal</keyword>
<evidence type="ECO:0000313" key="5">
    <source>
        <dbReference type="Proteomes" id="UP000050794"/>
    </source>
</evidence>
<feature type="signal peptide" evidence="2">
    <location>
        <begin position="1"/>
        <end position="23"/>
    </location>
</feature>
<dbReference type="PANTHER" id="PTHR16560">
    <property type="entry name" value="ALPHA-2-MACROGLOBULIN RECEPTOR-ASSOCIATED PROTEIN"/>
    <property type="match status" value="1"/>
</dbReference>
<protein>
    <submittedName>
        <fullName evidence="6">Alpha-2-macroglobulin receptor-associated protein</fullName>
    </submittedName>
</protein>
<dbReference type="GO" id="GO:0050750">
    <property type="term" value="F:low-density lipoprotein particle receptor binding"/>
    <property type="evidence" value="ECO:0007669"/>
    <property type="project" value="InterPro"/>
</dbReference>
<proteinExistence type="predicted"/>
<feature type="coiled-coil region" evidence="1">
    <location>
        <begin position="148"/>
        <end position="220"/>
    </location>
</feature>
<dbReference type="InterPro" id="IPR036744">
    <property type="entry name" value="RAP_sf"/>
</dbReference>
<feature type="chain" id="PRO_5044553236" evidence="2">
    <location>
        <begin position="24"/>
        <end position="326"/>
    </location>
</feature>
<name>A0A183UJS3_TOXCA</name>
<dbReference type="GO" id="GO:0048259">
    <property type="term" value="P:regulation of receptor-mediated endocytosis"/>
    <property type="evidence" value="ECO:0007669"/>
    <property type="project" value="TreeGrafter"/>
</dbReference>
<reference evidence="6" key="1">
    <citation type="submission" date="2016-06" db="UniProtKB">
        <authorList>
            <consortium name="WormBaseParasite"/>
        </authorList>
    </citation>
    <scope>IDENTIFICATION</scope>
</reference>
<accession>A0A183UJS3</accession>
<evidence type="ECO:0000259" key="3">
    <source>
        <dbReference type="Pfam" id="PF06401"/>
    </source>
</evidence>
<evidence type="ECO:0000256" key="1">
    <source>
        <dbReference type="SAM" id="Coils"/>
    </source>
</evidence>
<reference evidence="4 5" key="2">
    <citation type="submission" date="2018-11" db="EMBL/GenBank/DDBJ databases">
        <authorList>
            <consortium name="Pathogen Informatics"/>
        </authorList>
    </citation>
    <scope>NUCLEOTIDE SEQUENCE [LARGE SCALE GENOMIC DNA]</scope>
</reference>
<sequence length="326" mass="38417">MYHGTDLSLLIALLAILVCLSAGMEKSVVADISPFRINKMNFIWAKAVSHISDKSVIKRIKNELEKFDKLYLSAKEQREKYGRSDLEEIDEKLGILLEKYGLEAALSAYNKKMKWRNEEELKKTNDVLASEKFTDPKIMKLWRAAQDAKFSESQLKALHKELKDHERRMEEYNEKVLKFNEVPHENSLDDDVAETREEMSSKLKEHFNEMESNYERLHNKVLQSEKSPFKNDKVSDLWRLAMKNENFTARELESIRHDLHHFDMQMEKLKYHEEELKAAQELHKQSGKVGVINEGLTEFEEKTERIKRKLRKFGNFLETKIGHTEL</sequence>
<gene>
    <name evidence="4" type="ORF">TCNE_LOCUS8743</name>
</gene>
<evidence type="ECO:0000313" key="4">
    <source>
        <dbReference type="EMBL" id="VDM40064.1"/>
    </source>
</evidence>
<evidence type="ECO:0000256" key="2">
    <source>
        <dbReference type="SAM" id="SignalP"/>
    </source>
</evidence>
<dbReference type="AlphaFoldDB" id="A0A183UJS3"/>
<dbReference type="GO" id="GO:0005783">
    <property type="term" value="C:endoplasmic reticulum"/>
    <property type="evidence" value="ECO:0007669"/>
    <property type="project" value="InterPro"/>
</dbReference>
<keyword evidence="1" id="KW-0175">Coiled coil</keyword>
<dbReference type="Proteomes" id="UP000050794">
    <property type="component" value="Unassembled WGS sequence"/>
</dbReference>
<organism evidence="5 6">
    <name type="scientific">Toxocara canis</name>
    <name type="common">Canine roundworm</name>
    <dbReference type="NCBI Taxonomy" id="6265"/>
    <lineage>
        <taxon>Eukaryota</taxon>
        <taxon>Metazoa</taxon>
        <taxon>Ecdysozoa</taxon>
        <taxon>Nematoda</taxon>
        <taxon>Chromadorea</taxon>
        <taxon>Rhabditida</taxon>
        <taxon>Spirurina</taxon>
        <taxon>Ascaridomorpha</taxon>
        <taxon>Ascaridoidea</taxon>
        <taxon>Toxocaridae</taxon>
        <taxon>Toxocara</taxon>
    </lineage>
</organism>
<feature type="domain" description="Alpha-2-macroglobulin RAP C-terminal" evidence="3">
    <location>
        <begin position="133"/>
        <end position="326"/>
    </location>
</feature>